<feature type="compositionally biased region" description="Low complexity" evidence="1">
    <location>
        <begin position="134"/>
        <end position="143"/>
    </location>
</feature>
<name>A0A1B6Q4X9_SORBI</name>
<accession>A0A1B6Q4X9</accession>
<gene>
    <name evidence="3" type="ORF">SORBI_3003G230300</name>
</gene>
<feature type="region of interest" description="Disordered" evidence="1">
    <location>
        <begin position="91"/>
        <end position="114"/>
    </location>
</feature>
<dbReference type="eggNOG" id="ENOG502S18U">
    <property type="taxonomic scope" value="Eukaryota"/>
</dbReference>
<feature type="compositionally biased region" description="Low complexity" evidence="1">
    <location>
        <begin position="181"/>
        <end position="196"/>
    </location>
</feature>
<reference evidence="4" key="2">
    <citation type="journal article" date="2018" name="Plant J.">
        <title>The Sorghum bicolor reference genome: improved assembly, gene annotations, a transcriptome atlas, and signatures of genome organization.</title>
        <authorList>
            <person name="McCormick R.F."/>
            <person name="Truong S.K."/>
            <person name="Sreedasyam A."/>
            <person name="Jenkins J."/>
            <person name="Shu S."/>
            <person name="Sims D."/>
            <person name="Kennedy M."/>
            <person name="Amirebrahimi M."/>
            <person name="Weers B.D."/>
            <person name="McKinley B."/>
            <person name="Mattison A."/>
            <person name="Morishige D.T."/>
            <person name="Grimwood J."/>
            <person name="Schmutz J."/>
            <person name="Mullet J.E."/>
        </authorList>
    </citation>
    <scope>NUCLEOTIDE SEQUENCE [LARGE SCALE GENOMIC DNA]</scope>
    <source>
        <strain evidence="4">cv. BTx623</strain>
    </source>
</reference>
<sequence length="283" mass="29640">MAAAAAAADARAALSRPRVVARVLVHAAQVVGLAVLLRALAESPWAAAAGPSILRVAAFFLSPPRLCFLAVHVIVIVLARFIPRDAASLTPSSFADPSGSPTTSSNGDAPPQQHPILALLEDPKQTQQLPPITESEPGSGEEASPPPEDVFVDKEAVHVTTAKTVRAKPPRRTMSDKTRDGGAAAGRTSTAAAAASPELRRAKSENGRRRQRRSAAAAAAPVELVTDDAEAFRQAVEAFIAKQQTWFHREESLILARASAAAAADTGVEDRRRCCCGGREVSA</sequence>
<evidence type="ECO:0000256" key="1">
    <source>
        <dbReference type="SAM" id="MobiDB-lite"/>
    </source>
</evidence>
<feature type="transmembrane region" description="Helical" evidence="2">
    <location>
        <begin position="19"/>
        <end position="41"/>
    </location>
</feature>
<feature type="transmembrane region" description="Helical" evidence="2">
    <location>
        <begin position="53"/>
        <end position="79"/>
    </location>
</feature>
<keyword evidence="2" id="KW-1133">Transmembrane helix</keyword>
<evidence type="ECO:0000256" key="2">
    <source>
        <dbReference type="SAM" id="Phobius"/>
    </source>
</evidence>
<feature type="region of interest" description="Disordered" evidence="1">
    <location>
        <begin position="127"/>
        <end position="219"/>
    </location>
</feature>
<dbReference type="OMA" id="RFQCEES"/>
<keyword evidence="4" id="KW-1185">Reference proteome</keyword>
<reference evidence="3 4" key="1">
    <citation type="journal article" date="2009" name="Nature">
        <title>The Sorghum bicolor genome and the diversification of grasses.</title>
        <authorList>
            <person name="Paterson A.H."/>
            <person name="Bowers J.E."/>
            <person name="Bruggmann R."/>
            <person name="Dubchak I."/>
            <person name="Grimwood J."/>
            <person name="Gundlach H."/>
            <person name="Haberer G."/>
            <person name="Hellsten U."/>
            <person name="Mitros T."/>
            <person name="Poliakov A."/>
            <person name="Schmutz J."/>
            <person name="Spannagl M."/>
            <person name="Tang H."/>
            <person name="Wang X."/>
            <person name="Wicker T."/>
            <person name="Bharti A.K."/>
            <person name="Chapman J."/>
            <person name="Feltus F.A."/>
            <person name="Gowik U."/>
            <person name="Grigoriev I.V."/>
            <person name="Lyons E."/>
            <person name="Maher C.A."/>
            <person name="Martis M."/>
            <person name="Narechania A."/>
            <person name="Otillar R.P."/>
            <person name="Penning B.W."/>
            <person name="Salamov A.A."/>
            <person name="Wang Y."/>
            <person name="Zhang L."/>
            <person name="Carpita N.C."/>
            <person name="Freeling M."/>
            <person name="Gingle A.R."/>
            <person name="Hash C.T."/>
            <person name="Keller B."/>
            <person name="Klein P."/>
            <person name="Kresovich S."/>
            <person name="McCann M.C."/>
            <person name="Ming R."/>
            <person name="Peterson D.G."/>
            <person name="Mehboob-ur-Rahman"/>
            <person name="Ware D."/>
            <person name="Westhoff P."/>
            <person name="Mayer K.F."/>
            <person name="Messing J."/>
            <person name="Rokhsar D.S."/>
        </authorList>
    </citation>
    <scope>NUCLEOTIDE SEQUENCE [LARGE SCALE GENOMIC DNA]</scope>
    <source>
        <strain evidence="4">cv. BTx623</strain>
    </source>
</reference>
<dbReference type="PANTHER" id="PTHR33640:SF8">
    <property type="entry name" value="TRANSMEMBRANE PROTEIN"/>
    <property type="match status" value="1"/>
</dbReference>
<dbReference type="Gramene" id="KXG32945">
    <property type="protein sequence ID" value="KXG32945"/>
    <property type="gene ID" value="SORBI_3003G230300"/>
</dbReference>
<evidence type="ECO:0000313" key="4">
    <source>
        <dbReference type="Proteomes" id="UP000000768"/>
    </source>
</evidence>
<dbReference type="InParanoid" id="A0A1B6Q4X9"/>
<dbReference type="AlphaFoldDB" id="A0A1B6Q4X9"/>
<organism evidence="3 4">
    <name type="scientific">Sorghum bicolor</name>
    <name type="common">Sorghum</name>
    <name type="synonym">Sorghum vulgare</name>
    <dbReference type="NCBI Taxonomy" id="4558"/>
    <lineage>
        <taxon>Eukaryota</taxon>
        <taxon>Viridiplantae</taxon>
        <taxon>Streptophyta</taxon>
        <taxon>Embryophyta</taxon>
        <taxon>Tracheophyta</taxon>
        <taxon>Spermatophyta</taxon>
        <taxon>Magnoliopsida</taxon>
        <taxon>Liliopsida</taxon>
        <taxon>Poales</taxon>
        <taxon>Poaceae</taxon>
        <taxon>PACMAD clade</taxon>
        <taxon>Panicoideae</taxon>
        <taxon>Andropogonodae</taxon>
        <taxon>Andropogoneae</taxon>
        <taxon>Sorghinae</taxon>
        <taxon>Sorghum</taxon>
    </lineage>
</organism>
<dbReference type="EMBL" id="CM000762">
    <property type="protein sequence ID" value="KXG32945.1"/>
    <property type="molecule type" value="Genomic_DNA"/>
</dbReference>
<dbReference type="Proteomes" id="UP000000768">
    <property type="component" value="Chromosome 3"/>
</dbReference>
<dbReference type="PANTHER" id="PTHR33640">
    <property type="entry name" value="TRANSMEMBRANE PROTEIN"/>
    <property type="match status" value="1"/>
</dbReference>
<keyword evidence="2" id="KW-0472">Membrane</keyword>
<feature type="compositionally biased region" description="Basic and acidic residues" evidence="1">
    <location>
        <begin position="198"/>
        <end position="208"/>
    </location>
</feature>
<protein>
    <submittedName>
        <fullName evidence="3">Uncharacterized protein</fullName>
    </submittedName>
</protein>
<feature type="compositionally biased region" description="Polar residues" evidence="1">
    <location>
        <begin position="91"/>
        <end position="107"/>
    </location>
</feature>
<evidence type="ECO:0000313" key="3">
    <source>
        <dbReference type="EMBL" id="KXG32945.1"/>
    </source>
</evidence>
<proteinExistence type="predicted"/>
<keyword evidence="2" id="KW-0812">Transmembrane</keyword>